<dbReference type="PANTHER" id="PTHR35526:SF3">
    <property type="entry name" value="ANTI-SIGMA-F FACTOR RSBW"/>
    <property type="match status" value="1"/>
</dbReference>
<dbReference type="AlphaFoldDB" id="A1C170"/>
<dbReference type="InterPro" id="IPR036890">
    <property type="entry name" value="HATPase_C_sf"/>
</dbReference>
<accession>A1C170</accession>
<dbReference type="InterPro" id="IPR050267">
    <property type="entry name" value="Anti-sigma-factor_SerPK"/>
</dbReference>
<dbReference type="InterPro" id="IPR003594">
    <property type="entry name" value="HATPase_dom"/>
</dbReference>
<proteinExistence type="predicted"/>
<feature type="domain" description="Histidine kinase/HSP90-like ATPase" evidence="3">
    <location>
        <begin position="77"/>
        <end position="186"/>
    </location>
</feature>
<keyword evidence="1" id="KW-0808">Transferase</keyword>
<sequence length="203" mass="21726">MAYLHDPNRRAVPPATQSHGRQLPRQRPPTPYVRDEPEPSAPLAARADAGAGVAGCRSSVCSDCNLGFGRHVHLHLPSAAAEVARARALAGAALTSWGCPQGVVDDGRLLVSELLANAVTHAPGTWITLDVMQIGDRLWVEVTDGSTTQPVVRQADPQEEQGRGMFLVEAIASAWGAHRERRGRKTTWCTLAVVGRGKTPPPR</sequence>
<evidence type="ECO:0000259" key="3">
    <source>
        <dbReference type="Pfam" id="PF13581"/>
    </source>
</evidence>
<dbReference type="GO" id="GO:0004674">
    <property type="term" value="F:protein serine/threonine kinase activity"/>
    <property type="evidence" value="ECO:0007669"/>
    <property type="project" value="UniProtKB-KW"/>
</dbReference>
<evidence type="ECO:0000256" key="2">
    <source>
        <dbReference type="SAM" id="MobiDB-lite"/>
    </source>
</evidence>
<name>A1C170_9ACTN</name>
<dbReference type="SUPFAM" id="SSF55874">
    <property type="entry name" value="ATPase domain of HSP90 chaperone/DNA topoisomerase II/histidine kinase"/>
    <property type="match status" value="1"/>
</dbReference>
<dbReference type="EMBL" id="DQ915964">
    <property type="protein sequence ID" value="ABL09950.1"/>
    <property type="molecule type" value="Genomic_DNA"/>
</dbReference>
<dbReference type="Gene3D" id="3.30.565.10">
    <property type="entry name" value="Histidine kinase-like ATPase, C-terminal domain"/>
    <property type="match status" value="1"/>
</dbReference>
<keyword evidence="1" id="KW-0723">Serine/threonine-protein kinase</keyword>
<feature type="region of interest" description="Disordered" evidence="2">
    <location>
        <begin position="1"/>
        <end position="42"/>
    </location>
</feature>
<dbReference type="CDD" id="cd16936">
    <property type="entry name" value="HATPase_RsbW-like"/>
    <property type="match status" value="1"/>
</dbReference>
<evidence type="ECO:0000313" key="4">
    <source>
        <dbReference type="EMBL" id="ABL09950.1"/>
    </source>
</evidence>
<evidence type="ECO:0000256" key="1">
    <source>
        <dbReference type="ARBA" id="ARBA00022527"/>
    </source>
</evidence>
<protein>
    <recommendedName>
        <fullName evidence="3">Histidine kinase/HSP90-like ATPase domain-containing protein</fullName>
    </recommendedName>
</protein>
<keyword evidence="1" id="KW-0418">Kinase</keyword>
<reference evidence="4" key="1">
    <citation type="submission" date="2006-08" db="EMBL/GenBank/DDBJ databases">
        <title>Cloning and heterologous expression of the aranciamycin biosynthetic gene cluster revealed a new flexible glycosyltransferase.</title>
        <authorList>
            <person name="Luzhetskyy A."/>
            <person name="Mayer A."/>
            <person name="Hoffman J."/>
            <person name="Wohlert S."/>
            <person name="Vente A."/>
            <person name="Bechthold A."/>
        </authorList>
    </citation>
    <scope>NUCLEOTIDE SEQUENCE</scope>
</reference>
<organism evidence="4">
    <name type="scientific">Streptomyces echinatus</name>
    <dbReference type="NCBI Taxonomy" id="67293"/>
    <lineage>
        <taxon>Bacteria</taxon>
        <taxon>Bacillati</taxon>
        <taxon>Actinomycetota</taxon>
        <taxon>Actinomycetes</taxon>
        <taxon>Kitasatosporales</taxon>
        <taxon>Streptomycetaceae</taxon>
        <taxon>Streptomyces</taxon>
    </lineage>
</organism>
<dbReference type="Pfam" id="PF13581">
    <property type="entry name" value="HATPase_c_2"/>
    <property type="match status" value="1"/>
</dbReference>
<dbReference type="PANTHER" id="PTHR35526">
    <property type="entry name" value="ANTI-SIGMA-F FACTOR RSBW-RELATED"/>
    <property type="match status" value="1"/>
</dbReference>